<dbReference type="GO" id="GO:0006636">
    <property type="term" value="P:unsaturated fatty acid biosynthetic process"/>
    <property type="evidence" value="ECO:0007669"/>
    <property type="project" value="TreeGrafter"/>
</dbReference>
<evidence type="ECO:0000256" key="2">
    <source>
        <dbReference type="ARBA" id="ARBA00009295"/>
    </source>
</evidence>
<keyword evidence="6 13" id="KW-1133">Transmembrane helix</keyword>
<dbReference type="PANTHER" id="PTHR11351:SF21">
    <property type="entry name" value="GH07782P"/>
    <property type="match status" value="1"/>
</dbReference>
<dbReference type="AlphaFoldDB" id="A0A1B6EKR5"/>
<keyword evidence="7 12" id="KW-0560">Oxidoreductase</keyword>
<gene>
    <name evidence="15" type="ORF">g.9818</name>
</gene>
<protein>
    <recommendedName>
        <fullName evidence="14">Fatty acid desaturase domain-containing protein</fullName>
    </recommendedName>
</protein>
<feature type="transmembrane region" description="Helical" evidence="13">
    <location>
        <begin position="215"/>
        <end position="236"/>
    </location>
</feature>
<dbReference type="GO" id="GO:0004768">
    <property type="term" value="F:stearoyl-CoA 9-desaturase activity"/>
    <property type="evidence" value="ECO:0007669"/>
    <property type="project" value="TreeGrafter"/>
</dbReference>
<comment type="domain">
    <text evidence="12">The histidine box domains are involved in binding the catalytic metal ions.</text>
</comment>
<evidence type="ECO:0000256" key="12">
    <source>
        <dbReference type="RuleBase" id="RU000581"/>
    </source>
</evidence>
<keyword evidence="4 12" id="KW-0812">Transmembrane</keyword>
<evidence type="ECO:0000256" key="7">
    <source>
        <dbReference type="ARBA" id="ARBA00023002"/>
    </source>
</evidence>
<evidence type="ECO:0000259" key="14">
    <source>
        <dbReference type="Pfam" id="PF00487"/>
    </source>
</evidence>
<accession>A0A1B6EKR5</accession>
<reference evidence="15" key="1">
    <citation type="submission" date="2015-11" db="EMBL/GenBank/DDBJ databases">
        <title>De novo transcriptome assembly of four potential Pierce s Disease insect vectors from Arizona vineyards.</title>
        <authorList>
            <person name="Tassone E.E."/>
        </authorList>
    </citation>
    <scope>NUCLEOTIDE SEQUENCE</scope>
</reference>
<dbReference type="GO" id="GO:0005506">
    <property type="term" value="F:iron ion binding"/>
    <property type="evidence" value="ECO:0007669"/>
    <property type="project" value="TreeGrafter"/>
</dbReference>
<evidence type="ECO:0000256" key="10">
    <source>
        <dbReference type="ARBA" id="ARBA00023136"/>
    </source>
</evidence>
<comment type="cofactor">
    <cofactor evidence="12">
        <name>Fe(2+)</name>
        <dbReference type="ChEBI" id="CHEBI:29033"/>
    </cofactor>
</comment>
<keyword evidence="8" id="KW-0408">Iron</keyword>
<dbReference type="Pfam" id="PF00487">
    <property type="entry name" value="FA_desaturase"/>
    <property type="match status" value="1"/>
</dbReference>
<dbReference type="InterPro" id="IPR005804">
    <property type="entry name" value="FA_desaturase_dom"/>
</dbReference>
<evidence type="ECO:0000256" key="11">
    <source>
        <dbReference type="ARBA" id="ARBA00023160"/>
    </source>
</evidence>
<evidence type="ECO:0000256" key="4">
    <source>
        <dbReference type="ARBA" id="ARBA00022692"/>
    </source>
</evidence>
<evidence type="ECO:0000256" key="3">
    <source>
        <dbReference type="ARBA" id="ARBA00022516"/>
    </source>
</evidence>
<dbReference type="InterPro" id="IPR015876">
    <property type="entry name" value="Acyl-CoA_DS"/>
</dbReference>
<evidence type="ECO:0000256" key="13">
    <source>
        <dbReference type="SAM" id="Phobius"/>
    </source>
</evidence>
<dbReference type="PRINTS" id="PR00075">
    <property type="entry name" value="FACDDSATRASE"/>
</dbReference>
<proteinExistence type="inferred from homology"/>
<keyword evidence="9" id="KW-0443">Lipid metabolism</keyword>
<evidence type="ECO:0000256" key="1">
    <source>
        <dbReference type="ARBA" id="ARBA00004141"/>
    </source>
</evidence>
<dbReference type="CDD" id="cd03505">
    <property type="entry name" value="Delta9-FADS-like"/>
    <property type="match status" value="1"/>
</dbReference>
<name>A0A1B6EKR5_9HEMI</name>
<dbReference type="GO" id="GO:0005789">
    <property type="term" value="C:endoplasmic reticulum membrane"/>
    <property type="evidence" value="ECO:0007669"/>
    <property type="project" value="TreeGrafter"/>
</dbReference>
<keyword evidence="11 12" id="KW-0275">Fatty acid biosynthesis</keyword>
<keyword evidence="10 13" id="KW-0472">Membrane</keyword>
<feature type="transmembrane region" description="Helical" evidence="13">
    <location>
        <begin position="35"/>
        <end position="55"/>
    </location>
</feature>
<evidence type="ECO:0000256" key="5">
    <source>
        <dbReference type="ARBA" id="ARBA00022832"/>
    </source>
</evidence>
<dbReference type="PANTHER" id="PTHR11351">
    <property type="entry name" value="ACYL-COA DESATURASE"/>
    <property type="match status" value="1"/>
</dbReference>
<feature type="domain" description="Fatty acid desaturase" evidence="14">
    <location>
        <begin position="68"/>
        <end position="270"/>
    </location>
</feature>
<evidence type="ECO:0000256" key="6">
    <source>
        <dbReference type="ARBA" id="ARBA00022989"/>
    </source>
</evidence>
<evidence type="ECO:0000313" key="15">
    <source>
        <dbReference type="EMBL" id="JAS38524.1"/>
    </source>
</evidence>
<feature type="transmembrane region" description="Helical" evidence="13">
    <location>
        <begin position="182"/>
        <end position="203"/>
    </location>
</feature>
<sequence>MPPNNELQSETILNTSVEPVVVEPPAKLEKYKPRLLWLNIIFISLFHLIALYTVIFDVYKLKVISIIYGYIVGQIGGFGVTGGAHRLWAHRSYKAKWPLKIILLICYSVAGQNTLYDWVRDHRVHHKFSETDADPHNSNRGFFFAHVGWLMQRKHPEVLRKGAQVDMSDILADPLVTFHTKYFTLIKIVFCFILPTLVPIYCWDEDVRLTIQGMVFVRYVMGLNFTWLVNSAAHIYGNKPYDKRINPSQNLSVSLVALGEGWHNYHHVFPWDYKAAELGNYRANITTCLIDMFAKIGWAYDLKTASPSLVESVIVKHGDGTHPIHEHPHTE</sequence>
<comment type="subcellular location">
    <subcellularLocation>
        <location evidence="1">Membrane</location>
        <topology evidence="1">Multi-pass membrane protein</topology>
    </subcellularLocation>
</comment>
<organism evidence="15">
    <name type="scientific">Cuerna arida</name>
    <dbReference type="NCBI Taxonomy" id="1464854"/>
    <lineage>
        <taxon>Eukaryota</taxon>
        <taxon>Metazoa</taxon>
        <taxon>Ecdysozoa</taxon>
        <taxon>Arthropoda</taxon>
        <taxon>Hexapoda</taxon>
        <taxon>Insecta</taxon>
        <taxon>Pterygota</taxon>
        <taxon>Neoptera</taxon>
        <taxon>Paraneoptera</taxon>
        <taxon>Hemiptera</taxon>
        <taxon>Auchenorrhyncha</taxon>
        <taxon>Membracoidea</taxon>
        <taxon>Cicadellidae</taxon>
        <taxon>Cicadellinae</taxon>
        <taxon>Proconiini</taxon>
        <taxon>Cuerna</taxon>
    </lineage>
</organism>
<keyword evidence="5" id="KW-0276">Fatty acid metabolism</keyword>
<feature type="transmembrane region" description="Helical" evidence="13">
    <location>
        <begin position="67"/>
        <end position="89"/>
    </location>
</feature>
<keyword evidence="3 12" id="KW-0444">Lipid biosynthesis</keyword>
<comment type="similarity">
    <text evidence="2 12">Belongs to the fatty acid desaturase type 1 family.</text>
</comment>
<evidence type="ECO:0000256" key="8">
    <source>
        <dbReference type="ARBA" id="ARBA00023004"/>
    </source>
</evidence>
<dbReference type="EMBL" id="GECZ01031245">
    <property type="protein sequence ID" value="JAS38524.1"/>
    <property type="molecule type" value="Transcribed_RNA"/>
</dbReference>
<evidence type="ECO:0000256" key="9">
    <source>
        <dbReference type="ARBA" id="ARBA00023098"/>
    </source>
</evidence>